<accession>F0VB69</accession>
<dbReference type="EMBL" id="LN714484">
    <property type="protein sequence ID" value="CEL68726.1"/>
    <property type="molecule type" value="Genomic_DNA"/>
</dbReference>
<dbReference type="SMART" id="SM00220">
    <property type="entry name" value="S_TKc"/>
    <property type="match status" value="1"/>
</dbReference>
<dbReference type="Proteomes" id="UP000007494">
    <property type="component" value="Chromosome IX"/>
</dbReference>
<dbReference type="eggNOG" id="KOG0032">
    <property type="taxonomic scope" value="Eukaryota"/>
</dbReference>
<feature type="compositionally biased region" description="Low complexity" evidence="5">
    <location>
        <begin position="778"/>
        <end position="797"/>
    </location>
</feature>
<dbReference type="GO" id="GO:0004674">
    <property type="term" value="F:protein serine/threonine kinase activity"/>
    <property type="evidence" value="ECO:0007669"/>
    <property type="project" value="TreeGrafter"/>
</dbReference>
<feature type="binding site" evidence="3">
    <location>
        <position position="1131"/>
    </location>
    <ligand>
        <name>ATP</name>
        <dbReference type="ChEBI" id="CHEBI:30616"/>
    </ligand>
</feature>
<reference evidence="7" key="2">
    <citation type="submission" date="2011-03" db="EMBL/GenBank/DDBJ databases">
        <title>Comparative genomics and transcriptomics of Neospora caninum and Toxoplasma gondii.</title>
        <authorList>
            <person name="Reid A.J."/>
            <person name="Sohal A."/>
            <person name="Harris D."/>
            <person name="Quail M."/>
            <person name="Sanders M."/>
            <person name="Berriman M."/>
            <person name="Wastling J.M."/>
            <person name="Pain A."/>
        </authorList>
    </citation>
    <scope>NUCLEOTIDE SEQUENCE</scope>
    <source>
        <strain evidence="7">Liverpool</strain>
    </source>
</reference>
<dbReference type="OrthoDB" id="331076at2759"/>
<sequence>MAPQPAEGLLSSEGGRVRSGSEGQLSRPGSLPPHSFFPVAKRLRPEQVDVETVLGMAEPCETQRLPACMPLRTVSPFLAASSAPCAEGLESKNIRAMLVGNGSLSRCTGCDLAREEIQTPRSKAQRESSVQRSPSWSCLKRPAADEVLDLSGCVKGSSALHSPATVSSSPSLDASQPSRLVLPLRSGERSREVPGLPSCESVQAWSSPRRQASLLRKRNRQASCSSPGEGLRAPPPQRGCEPQTLLGRTLTLHAMVPSLPLVRDAGFRGDGAEVNIESQWCFRNEAHGGVVCREKSGGAAPEDCEGASMQEDSEKENTPVEGAKGRQRRGESEAEGKLGPIAKAKSQGLAASPELVESLSRASSGPPGDETLLPEPLWSVLRQAPTLCSTTSQDSRSPCCRCWDAREARLRKSPSLFEECGASDCSARPSGKRCFSRESVTVCPSSHALAPSPALFAAGLEGSASKRSPGGGPARRGSAGCSHSVGLPSPFAMRPSAHCSARRLGSPSSLALSPNTVLLATPSNKDKLACHATRCSCSSASTAAPSPQFGSERSEISATSGRVFCPASPLAGTESGLDSSGLGRLDSQSLPSVDWSPCLSPARDLEPFLSARQHSPRAWGDVLTSPLTGRAPPGLAIDGKPRLVVPLASLGRLAPRALDGALAQRQSGRGASEVSAAEERDTGGRPDLQAKESPSSCRAANPEAENLDESERKGKRFLAVSLGSPETTPAKSSPRLELPIPARVSRASLEAHPQGCCSSSDARAAELALNLSATPAASAAALPDAEPASATSAASPASPNPAPVAGQEPQCSRKGSADASELPETQIDSAASQSTSCSESATASQNSSRTAVSTGAAEESQVAAPVPARRPPTCPLPLFGDSRAVARESPESRPTVSPRPAPPLLPAALCLPKAAYEEPADVDLVQRRVELAAAAIQRAAAEAKAAAREAAARAAAMESAAVAAAAARDAASMAARRSVSHRKMFTEYPDMTRNIHEEYNLHCASLSGEQMEQKSQPDSPQTLSEQSSTERDLWCAGGDDMSDREESGKAAVAEGGRDAERKTDTAHESEREDTGALEAAVDAGAEKAGDAGCAQTAQRKKRAGHLVLGEGRFGKVVLAEQRSMQRAVAVKMIDKRMLRGADMDDRNFRQEVEMHRRLPVHRNIVSVHDVYEDRDTLYVVMELCDRANLLDKIIEEGPLDEDLARKIFLQILAAVMHCHQHNVVHRDLKPENILFALPGAPDPARGSDCGECCEAPLAEFDRPLGPGDRLGSFSAEVASTAWQDSPLCQPCPSSGSTPPFFSPSSSCALSPNLQCSAAAPAYPPPLPCAPDRDATLAGGAMSATLLGNPLCRQLSSGKLGCSACDFQDEFLGMLHSGHGASQGCGGSCGARREDCRHCGDEGLFDWGIPCDATQAGCSLGRGDRKARAESSQKPCCGFRKQAERQTEECAFEQRASSLWDATVKLTDFGAACSAAKGELLGTACGTVHYLAPEVLMGNYYDGFTSDAWSLGVILFTMLAAAPPFNDPTHAQLTRQITRGEYRMAGPAWWSVSAEAKDLVSRLLVVNPQHRLRVEEVAHHPWVVRATPAALPSFFLDNPHCLSSLAAAAKAVPRRSAVCASASCCLHADPQACAGRCW</sequence>
<keyword evidence="2 3" id="KW-0067">ATP-binding</keyword>
<evidence type="ECO:0000313" key="8">
    <source>
        <dbReference type="EMBL" id="CEL68726.1"/>
    </source>
</evidence>
<feature type="compositionally biased region" description="Low complexity" evidence="5">
    <location>
        <begin position="8"/>
        <end position="23"/>
    </location>
</feature>
<feature type="compositionally biased region" description="Polar residues" evidence="5">
    <location>
        <begin position="1007"/>
        <end position="1027"/>
    </location>
</feature>
<keyword evidence="7" id="KW-0808">Transferase</keyword>
<dbReference type="GO" id="GO:0005524">
    <property type="term" value="F:ATP binding"/>
    <property type="evidence" value="ECO:0007669"/>
    <property type="project" value="UniProtKB-UniRule"/>
</dbReference>
<evidence type="ECO:0000256" key="1">
    <source>
        <dbReference type="ARBA" id="ARBA00022741"/>
    </source>
</evidence>
<organism evidence="7 9">
    <name type="scientific">Neospora caninum (strain Liverpool)</name>
    <dbReference type="NCBI Taxonomy" id="572307"/>
    <lineage>
        <taxon>Eukaryota</taxon>
        <taxon>Sar</taxon>
        <taxon>Alveolata</taxon>
        <taxon>Apicomplexa</taxon>
        <taxon>Conoidasida</taxon>
        <taxon>Coccidia</taxon>
        <taxon>Eucoccidiorida</taxon>
        <taxon>Eimeriorina</taxon>
        <taxon>Sarcocystidae</taxon>
        <taxon>Neospora</taxon>
    </lineage>
</organism>
<evidence type="ECO:0000313" key="7">
    <source>
        <dbReference type="EMBL" id="CBZ51406.1"/>
    </source>
</evidence>
<feature type="region of interest" description="Disordered" evidence="5">
    <location>
        <begin position="462"/>
        <end position="481"/>
    </location>
</feature>
<dbReference type="PROSITE" id="PS50011">
    <property type="entry name" value="PROTEIN_KINASE_DOM"/>
    <property type="match status" value="1"/>
</dbReference>
<feature type="compositionally biased region" description="Basic and acidic residues" evidence="5">
    <location>
        <begin position="1055"/>
        <end position="1074"/>
    </location>
</feature>
<feature type="region of interest" description="Disordered" evidence="5">
    <location>
        <begin position="661"/>
        <end position="739"/>
    </location>
</feature>
<dbReference type="GeneID" id="13440391"/>
<dbReference type="InterPro" id="IPR008271">
    <property type="entry name" value="Ser/Thr_kinase_AS"/>
</dbReference>
<feature type="coiled-coil region" evidence="4">
    <location>
        <begin position="929"/>
        <end position="960"/>
    </location>
</feature>
<feature type="region of interest" description="Disordered" evidence="5">
    <location>
        <begin position="1007"/>
        <end position="1075"/>
    </location>
</feature>
<evidence type="ECO:0000256" key="4">
    <source>
        <dbReference type="SAM" id="Coils"/>
    </source>
</evidence>
<dbReference type="InterPro" id="IPR011009">
    <property type="entry name" value="Kinase-like_dom_sf"/>
</dbReference>
<feature type="region of interest" description="Disordered" evidence="5">
    <location>
        <begin position="1"/>
        <end position="37"/>
    </location>
</feature>
<feature type="region of interest" description="Disordered" evidence="5">
    <location>
        <begin position="778"/>
        <end position="880"/>
    </location>
</feature>
<dbReference type="PROSITE" id="PS00107">
    <property type="entry name" value="PROTEIN_KINASE_ATP"/>
    <property type="match status" value="1"/>
</dbReference>
<dbReference type="RefSeq" id="XP_003881439.1">
    <property type="nucleotide sequence ID" value="XM_003881390.1"/>
</dbReference>
<feature type="domain" description="Protein kinase" evidence="6">
    <location>
        <begin position="1102"/>
        <end position="1582"/>
    </location>
</feature>
<reference evidence="9" key="3">
    <citation type="journal article" date="2012" name="PLoS Pathog.">
        <title>Comparative genomics of the apicomplexan parasites Toxoplasma gondii and Neospora caninum: Coccidia differing in host range and transmission strategy.</title>
        <authorList>
            <person name="Reid A.J."/>
            <person name="Vermont S.J."/>
            <person name="Cotton J.A."/>
            <person name="Harris D."/>
            <person name="Hill-Cawthorne G.A."/>
            <person name="Konen-Waisman S."/>
            <person name="Latham S.M."/>
            <person name="Mourier T."/>
            <person name="Norton R."/>
            <person name="Quail M.A."/>
            <person name="Sanders M."/>
            <person name="Shanmugam D."/>
            <person name="Sohal A."/>
            <person name="Wasmuth J.D."/>
            <person name="Brunk B."/>
            <person name="Grigg M.E."/>
            <person name="Howard J.C."/>
            <person name="Parkinson J."/>
            <person name="Roos D.S."/>
            <person name="Trees A.J."/>
            <person name="Berriman M."/>
            <person name="Pain A."/>
            <person name="Wastling J.M."/>
        </authorList>
    </citation>
    <scope>NUCLEOTIDE SEQUENCE [LARGE SCALE GENOMIC DNA]</scope>
    <source>
        <strain evidence="9">Liverpool</strain>
    </source>
</reference>
<dbReference type="InterPro" id="IPR000719">
    <property type="entry name" value="Prot_kinase_dom"/>
</dbReference>
<feature type="region of interest" description="Disordered" evidence="5">
    <location>
        <begin position="186"/>
        <end position="239"/>
    </location>
</feature>
<dbReference type="Pfam" id="PF00069">
    <property type="entry name" value="Pkinase"/>
    <property type="match status" value="2"/>
</dbReference>
<protein>
    <submittedName>
        <fullName evidence="8">CAM kinase, CDPK family, putative</fullName>
    </submittedName>
    <submittedName>
        <fullName evidence="7">Putative CAM kinase, CDPK family</fullName>
    </submittedName>
</protein>
<keyword evidence="1 3" id="KW-0547">Nucleotide-binding</keyword>
<evidence type="ECO:0000256" key="2">
    <source>
        <dbReference type="ARBA" id="ARBA00022840"/>
    </source>
</evidence>
<keyword evidence="7" id="KW-0418">Kinase</keyword>
<evidence type="ECO:0000256" key="3">
    <source>
        <dbReference type="PROSITE-ProRule" id="PRU10141"/>
    </source>
</evidence>
<dbReference type="GO" id="GO:0005737">
    <property type="term" value="C:cytoplasm"/>
    <property type="evidence" value="ECO:0007669"/>
    <property type="project" value="TreeGrafter"/>
</dbReference>
<reference evidence="7" key="1">
    <citation type="submission" date="2011-02" db="EMBL/GenBank/DDBJ databases">
        <authorList>
            <person name="Aslett M."/>
        </authorList>
    </citation>
    <scope>NUCLEOTIDE SEQUENCE</scope>
    <source>
        <strain evidence="7">Liverpool</strain>
    </source>
</reference>
<evidence type="ECO:0000256" key="5">
    <source>
        <dbReference type="SAM" id="MobiDB-lite"/>
    </source>
</evidence>
<evidence type="ECO:0000259" key="6">
    <source>
        <dbReference type="PROSITE" id="PS50011"/>
    </source>
</evidence>
<dbReference type="PROSITE" id="PS00108">
    <property type="entry name" value="PROTEIN_KINASE_ST"/>
    <property type="match status" value="1"/>
</dbReference>
<dbReference type="SUPFAM" id="SSF56112">
    <property type="entry name" value="Protein kinase-like (PK-like)"/>
    <property type="match status" value="1"/>
</dbReference>
<feature type="compositionally biased region" description="Low complexity" evidence="5">
    <location>
        <begin position="829"/>
        <end position="845"/>
    </location>
</feature>
<feature type="compositionally biased region" description="Polar residues" evidence="5">
    <location>
        <begin position="200"/>
        <end position="210"/>
    </location>
</feature>
<dbReference type="GO" id="GO:0035556">
    <property type="term" value="P:intracellular signal transduction"/>
    <property type="evidence" value="ECO:0007669"/>
    <property type="project" value="TreeGrafter"/>
</dbReference>
<feature type="region of interest" description="Disordered" evidence="5">
    <location>
        <begin position="295"/>
        <end position="372"/>
    </location>
</feature>
<proteinExistence type="predicted"/>
<reference evidence="8" key="4">
    <citation type="journal article" date="2015" name="PLoS ONE">
        <title>Comprehensive Evaluation of Toxoplasma gondii VEG and Neospora caninum LIV Genomes with Tachyzoite Stage Transcriptome and Proteome Defines Novel Transcript Features.</title>
        <authorList>
            <person name="Ramaprasad A."/>
            <person name="Mourier T."/>
            <person name="Naeem R."/>
            <person name="Malas T.B."/>
            <person name="Moussa E."/>
            <person name="Panigrahi A."/>
            <person name="Vermont S.J."/>
            <person name="Otto T.D."/>
            <person name="Wastling J."/>
            <person name="Pain A."/>
        </authorList>
    </citation>
    <scope>NUCLEOTIDE SEQUENCE</scope>
    <source>
        <strain evidence="8">Liverpool</strain>
    </source>
</reference>
<dbReference type="OMA" id="AAVMHCH"/>
<dbReference type="Gene3D" id="1.10.510.10">
    <property type="entry name" value="Transferase(Phosphotransferase) domain 1"/>
    <property type="match status" value="2"/>
</dbReference>
<dbReference type="EMBL" id="FR823385">
    <property type="protein sequence ID" value="CBZ51406.1"/>
    <property type="molecule type" value="Genomic_DNA"/>
</dbReference>
<dbReference type="InParanoid" id="F0VB69"/>
<dbReference type="InterPro" id="IPR017441">
    <property type="entry name" value="Protein_kinase_ATP_BS"/>
</dbReference>
<dbReference type="PANTHER" id="PTHR24346:SF30">
    <property type="entry name" value="MATERNAL EMBRYONIC LEUCINE ZIPPER KINASE"/>
    <property type="match status" value="1"/>
</dbReference>
<evidence type="ECO:0000313" key="9">
    <source>
        <dbReference type="Proteomes" id="UP000007494"/>
    </source>
</evidence>
<feature type="compositionally biased region" description="Basic and acidic residues" evidence="5">
    <location>
        <begin position="677"/>
        <end position="690"/>
    </location>
</feature>
<keyword evidence="9" id="KW-1185">Reference proteome</keyword>
<dbReference type="VEuPathDB" id="ToxoDB:NCLIV_044670"/>
<keyword evidence="4" id="KW-0175">Coiled coil</keyword>
<dbReference type="PANTHER" id="PTHR24346">
    <property type="entry name" value="MAP/MICROTUBULE AFFINITY-REGULATING KINASE"/>
    <property type="match status" value="1"/>
</dbReference>
<gene>
    <name evidence="8" type="ORF">BN1204_044670</name>
    <name evidence="7" type="ORF">NCLIV_044670</name>
</gene>
<name>F0VB69_NEOCL</name>